<protein>
    <recommendedName>
        <fullName evidence="7">Putative N-acetylmannosamine-6-phosphate 2-epimerase</fullName>
        <ecNumber evidence="7">5.1.3.9</ecNumber>
    </recommendedName>
    <alternativeName>
        <fullName evidence="7">ManNAc-6-P epimerase</fullName>
    </alternativeName>
</protein>
<evidence type="ECO:0000256" key="1">
    <source>
        <dbReference type="ARBA" id="ARBA00000056"/>
    </source>
</evidence>
<reference evidence="8 9" key="1">
    <citation type="submission" date="2018-08" db="EMBL/GenBank/DDBJ databases">
        <title>A genome reference for cultivated species of the human gut microbiota.</title>
        <authorList>
            <person name="Zou Y."/>
            <person name="Xue W."/>
            <person name="Luo G."/>
        </authorList>
    </citation>
    <scope>NUCLEOTIDE SEQUENCE [LARGE SCALE GENOMIC DNA]</scope>
    <source>
        <strain evidence="8 9">AF15-20</strain>
    </source>
</reference>
<dbReference type="InterPro" id="IPR011060">
    <property type="entry name" value="RibuloseP-bd_barrel"/>
</dbReference>
<dbReference type="Gene3D" id="3.20.20.70">
    <property type="entry name" value="Aldolase class I"/>
    <property type="match status" value="1"/>
</dbReference>
<dbReference type="InterPro" id="IPR013785">
    <property type="entry name" value="Aldolase_TIM"/>
</dbReference>
<dbReference type="HAMAP" id="MF_01235">
    <property type="entry name" value="ManNAc6P_epimer"/>
    <property type="match status" value="1"/>
</dbReference>
<comment type="pathway">
    <text evidence="3 7">Amino-sugar metabolism; N-acetylneuraminate degradation; D-fructose 6-phosphate from N-acetylneuraminate: step 3/5.</text>
</comment>
<comment type="similarity">
    <text evidence="4 7">Belongs to the NanE family.</text>
</comment>
<dbReference type="GO" id="GO:0006053">
    <property type="term" value="P:N-acetylmannosamine catabolic process"/>
    <property type="evidence" value="ECO:0007669"/>
    <property type="project" value="TreeGrafter"/>
</dbReference>
<keyword evidence="5 7" id="KW-0413">Isomerase</keyword>
<evidence type="ECO:0000256" key="5">
    <source>
        <dbReference type="ARBA" id="ARBA00023235"/>
    </source>
</evidence>
<comment type="function">
    <text evidence="2 7">Converts N-acetylmannosamine-6-phosphate (ManNAc-6-P) to N-acetylglucosamine-6-phosphate (GlcNAc-6-P).</text>
</comment>
<dbReference type="GO" id="GO:0047465">
    <property type="term" value="F:N-acylglucosamine-6-phosphate 2-epimerase activity"/>
    <property type="evidence" value="ECO:0007669"/>
    <property type="project" value="UniProtKB-EC"/>
</dbReference>
<dbReference type="SUPFAM" id="SSF51366">
    <property type="entry name" value="Ribulose-phoshate binding barrel"/>
    <property type="match status" value="1"/>
</dbReference>
<proteinExistence type="inferred from homology"/>
<dbReference type="GO" id="GO:0005829">
    <property type="term" value="C:cytosol"/>
    <property type="evidence" value="ECO:0007669"/>
    <property type="project" value="TreeGrafter"/>
</dbReference>
<evidence type="ECO:0000256" key="6">
    <source>
        <dbReference type="ARBA" id="ARBA00023277"/>
    </source>
</evidence>
<accession>A0A395W878</accession>
<dbReference type="GO" id="GO:0005975">
    <property type="term" value="P:carbohydrate metabolic process"/>
    <property type="evidence" value="ECO:0007669"/>
    <property type="project" value="UniProtKB-UniRule"/>
</dbReference>
<name>A0A395W878_9FIRM</name>
<evidence type="ECO:0000313" key="8">
    <source>
        <dbReference type="EMBL" id="RGU91917.1"/>
    </source>
</evidence>
<organism evidence="8 9">
    <name type="scientific">Holdemanella biformis</name>
    <dbReference type="NCBI Taxonomy" id="1735"/>
    <lineage>
        <taxon>Bacteria</taxon>
        <taxon>Bacillati</taxon>
        <taxon>Bacillota</taxon>
        <taxon>Erysipelotrichia</taxon>
        <taxon>Erysipelotrichales</taxon>
        <taxon>Erysipelotrichaceae</taxon>
        <taxon>Holdemanella</taxon>
    </lineage>
</organism>
<dbReference type="CDD" id="cd04729">
    <property type="entry name" value="NanE"/>
    <property type="match status" value="1"/>
</dbReference>
<evidence type="ECO:0000256" key="4">
    <source>
        <dbReference type="ARBA" id="ARBA00007439"/>
    </source>
</evidence>
<dbReference type="EC" id="5.1.3.9" evidence="7"/>
<comment type="catalytic activity">
    <reaction evidence="1 7">
        <text>an N-acyl-D-glucosamine 6-phosphate = an N-acyl-D-mannosamine 6-phosphate</text>
        <dbReference type="Rhea" id="RHEA:23932"/>
        <dbReference type="ChEBI" id="CHEBI:57599"/>
        <dbReference type="ChEBI" id="CHEBI:57666"/>
        <dbReference type="EC" id="5.1.3.9"/>
    </reaction>
</comment>
<dbReference type="NCBIfam" id="NF002231">
    <property type="entry name" value="PRK01130.1"/>
    <property type="match status" value="1"/>
</dbReference>
<dbReference type="AlphaFoldDB" id="A0A395W878"/>
<evidence type="ECO:0000256" key="3">
    <source>
        <dbReference type="ARBA" id="ARBA00005081"/>
    </source>
</evidence>
<dbReference type="EMBL" id="QRYQ01000008">
    <property type="protein sequence ID" value="RGU91917.1"/>
    <property type="molecule type" value="Genomic_DNA"/>
</dbReference>
<dbReference type="UniPathway" id="UPA00629">
    <property type="reaction ID" value="UER00682"/>
</dbReference>
<sequence length="230" mass="25532">MMSNIESVKGHLIVSCQALPDEPLHSSFIMGRMARAAKWGGAKGIRANTVEDINEIKKEVDLPVIGIIKRVYGDCPVFITPTMKEIDELIEGAHPEIVALDATCRVRPDGRTLDELYADIRAKYPEQKLMADCSTIEECLHAAQLGFDFVGTTLVGYTEESKGDKVETNDFELMRKYLEQSNVPMIAEGNIDTPEKARRVLELGCFSVVVGSIITRPQLITKRFVDCIEG</sequence>
<comment type="caution">
    <text evidence="8">The sequence shown here is derived from an EMBL/GenBank/DDBJ whole genome shotgun (WGS) entry which is preliminary data.</text>
</comment>
<dbReference type="PANTHER" id="PTHR36204">
    <property type="entry name" value="N-ACETYLMANNOSAMINE-6-PHOSPHATE 2-EPIMERASE-RELATED"/>
    <property type="match status" value="1"/>
</dbReference>
<dbReference type="Proteomes" id="UP000265489">
    <property type="component" value="Unassembled WGS sequence"/>
</dbReference>
<dbReference type="PANTHER" id="PTHR36204:SF1">
    <property type="entry name" value="N-ACETYLMANNOSAMINE-6-PHOSPHATE 2-EPIMERASE-RELATED"/>
    <property type="match status" value="1"/>
</dbReference>
<dbReference type="Pfam" id="PF04131">
    <property type="entry name" value="NanE"/>
    <property type="match status" value="1"/>
</dbReference>
<evidence type="ECO:0000256" key="2">
    <source>
        <dbReference type="ARBA" id="ARBA00002147"/>
    </source>
</evidence>
<dbReference type="FunFam" id="3.20.20.70:FF:000035">
    <property type="entry name" value="Putative N-acetylmannosamine-6-phosphate 2-epimerase"/>
    <property type="match status" value="1"/>
</dbReference>
<evidence type="ECO:0000256" key="7">
    <source>
        <dbReference type="HAMAP-Rule" id="MF_01235"/>
    </source>
</evidence>
<keyword evidence="6 7" id="KW-0119">Carbohydrate metabolism</keyword>
<gene>
    <name evidence="7" type="primary">nanE</name>
    <name evidence="8" type="ORF">DWW32_05825</name>
</gene>
<dbReference type="GO" id="GO:0019262">
    <property type="term" value="P:N-acetylneuraminate catabolic process"/>
    <property type="evidence" value="ECO:0007669"/>
    <property type="project" value="UniProtKB-UniRule"/>
</dbReference>
<evidence type="ECO:0000313" key="9">
    <source>
        <dbReference type="Proteomes" id="UP000265489"/>
    </source>
</evidence>
<dbReference type="InterPro" id="IPR007260">
    <property type="entry name" value="NanE"/>
</dbReference>